<sequence>MAKISYSFSFTNLAHSYRSSLYARFFPQLKLLVRHALLIDGLRLRVLADQIGFCSLIARSPRDFPPTALATFCQRSGVSLSYTARAFSNCLFCLCVHDELGEPEEVKKLDAISLDISDNVELENELCQSF</sequence>
<organism evidence="1 2">
    <name type="scientific">Quillaja saponaria</name>
    <name type="common">Soap bark tree</name>
    <dbReference type="NCBI Taxonomy" id="32244"/>
    <lineage>
        <taxon>Eukaryota</taxon>
        <taxon>Viridiplantae</taxon>
        <taxon>Streptophyta</taxon>
        <taxon>Embryophyta</taxon>
        <taxon>Tracheophyta</taxon>
        <taxon>Spermatophyta</taxon>
        <taxon>Magnoliopsida</taxon>
        <taxon>eudicotyledons</taxon>
        <taxon>Gunneridae</taxon>
        <taxon>Pentapetalae</taxon>
        <taxon>rosids</taxon>
        <taxon>fabids</taxon>
        <taxon>Fabales</taxon>
        <taxon>Quillajaceae</taxon>
        <taxon>Quillaja</taxon>
    </lineage>
</organism>
<dbReference type="AlphaFoldDB" id="A0AAD7PSN8"/>
<dbReference type="KEGG" id="qsa:O6P43_016179"/>
<reference evidence="1" key="1">
    <citation type="journal article" date="2023" name="Science">
        <title>Elucidation of the pathway for biosynthesis of saponin adjuvants from the soapbark tree.</title>
        <authorList>
            <person name="Reed J."/>
            <person name="Orme A."/>
            <person name="El-Demerdash A."/>
            <person name="Owen C."/>
            <person name="Martin L.B.B."/>
            <person name="Misra R.C."/>
            <person name="Kikuchi S."/>
            <person name="Rejzek M."/>
            <person name="Martin A.C."/>
            <person name="Harkess A."/>
            <person name="Leebens-Mack J."/>
            <person name="Louveau T."/>
            <person name="Stephenson M.J."/>
            <person name="Osbourn A."/>
        </authorList>
    </citation>
    <scope>NUCLEOTIDE SEQUENCE</scope>
    <source>
        <strain evidence="1">S10</strain>
    </source>
</reference>
<dbReference type="Proteomes" id="UP001163823">
    <property type="component" value="Chromosome 6"/>
</dbReference>
<gene>
    <name evidence="1" type="ORF">O6P43_016179</name>
</gene>
<protein>
    <submittedName>
        <fullName evidence="1">Uncharacterized protein</fullName>
    </submittedName>
</protein>
<proteinExistence type="predicted"/>
<accession>A0AAD7PSN8</accession>
<comment type="caution">
    <text evidence="1">The sequence shown here is derived from an EMBL/GenBank/DDBJ whole genome shotgun (WGS) entry which is preliminary data.</text>
</comment>
<evidence type="ECO:0000313" key="2">
    <source>
        <dbReference type="Proteomes" id="UP001163823"/>
    </source>
</evidence>
<evidence type="ECO:0000313" key="1">
    <source>
        <dbReference type="EMBL" id="KAJ7966761.1"/>
    </source>
</evidence>
<name>A0AAD7PSN8_QUISA</name>
<keyword evidence="2" id="KW-1185">Reference proteome</keyword>
<dbReference type="EMBL" id="JARAOO010000006">
    <property type="protein sequence ID" value="KAJ7966761.1"/>
    <property type="molecule type" value="Genomic_DNA"/>
</dbReference>